<evidence type="ECO:0000256" key="1">
    <source>
        <dbReference type="SAM" id="MobiDB-lite"/>
    </source>
</evidence>
<name>A0ABV9CRW9_9ACTN</name>
<dbReference type="EMBL" id="JBHSFP010000029">
    <property type="protein sequence ID" value="MFC4535279.1"/>
    <property type="molecule type" value="Genomic_DNA"/>
</dbReference>
<dbReference type="Proteomes" id="UP001596004">
    <property type="component" value="Unassembled WGS sequence"/>
</dbReference>
<reference evidence="3" key="1">
    <citation type="journal article" date="2019" name="Int. J. Syst. Evol. Microbiol.">
        <title>The Global Catalogue of Microorganisms (GCM) 10K type strain sequencing project: providing services to taxonomists for standard genome sequencing and annotation.</title>
        <authorList>
            <consortium name="The Broad Institute Genomics Platform"/>
            <consortium name="The Broad Institute Genome Sequencing Center for Infectious Disease"/>
            <person name="Wu L."/>
            <person name="Ma J."/>
        </authorList>
    </citation>
    <scope>NUCLEOTIDE SEQUENCE [LARGE SCALE GENOMIC DNA]</scope>
    <source>
        <strain evidence="3">CGMCC 4.7132</strain>
    </source>
</reference>
<sequence>MGVLSPSLKLSRKLQATTANFFLERCQYSRIALVIKAPTSKLRYLYFGANLYFAARRVDLMGGPFIWAACCIEDDANKSFYVSRIFTEEERALLIEFAAQESIDIYGFNELNHCSISLVADISIRSEKELCDPVIDMSSLNKELVEAYMDAIGERINQDHSIVKQYSLHISSREANSTTDLSDREPSPLREKDRSVQPHSLSLANQGLASERVVAGLLGRLFDLDSLFPSPVANKTLGPEREIIDLICVAQPGLIFFEVKAEQVVVPPRSMERRKANFEKDVRKAVKQLAGAARRVRMEGRMRLQNATICREVEIERQSIRLVVVVDEIYSTSAIDVARQDMSKTGDPICFLELHGLAEIADRSTNMAVFTSMIDQMCERQARLY</sequence>
<dbReference type="RefSeq" id="WP_380847513.1">
    <property type="nucleotide sequence ID" value="NZ_JBHSFP010000029.1"/>
</dbReference>
<feature type="compositionally biased region" description="Basic and acidic residues" evidence="1">
    <location>
        <begin position="181"/>
        <end position="196"/>
    </location>
</feature>
<evidence type="ECO:0000313" key="2">
    <source>
        <dbReference type="EMBL" id="MFC4535279.1"/>
    </source>
</evidence>
<keyword evidence="3" id="KW-1185">Reference proteome</keyword>
<gene>
    <name evidence="2" type="ORF">ACFO60_31335</name>
</gene>
<evidence type="ECO:0008006" key="4">
    <source>
        <dbReference type="Google" id="ProtNLM"/>
    </source>
</evidence>
<feature type="region of interest" description="Disordered" evidence="1">
    <location>
        <begin position="174"/>
        <end position="201"/>
    </location>
</feature>
<organism evidence="2 3">
    <name type="scientific">Sphaerisporangium dianthi</name>
    <dbReference type="NCBI Taxonomy" id="1436120"/>
    <lineage>
        <taxon>Bacteria</taxon>
        <taxon>Bacillati</taxon>
        <taxon>Actinomycetota</taxon>
        <taxon>Actinomycetes</taxon>
        <taxon>Streptosporangiales</taxon>
        <taxon>Streptosporangiaceae</taxon>
        <taxon>Sphaerisporangium</taxon>
    </lineage>
</organism>
<accession>A0ABV9CRW9</accession>
<protein>
    <recommendedName>
        <fullName evidence="4">NERD domain-containing protein</fullName>
    </recommendedName>
</protein>
<comment type="caution">
    <text evidence="2">The sequence shown here is derived from an EMBL/GenBank/DDBJ whole genome shotgun (WGS) entry which is preliminary data.</text>
</comment>
<proteinExistence type="predicted"/>
<evidence type="ECO:0000313" key="3">
    <source>
        <dbReference type="Proteomes" id="UP001596004"/>
    </source>
</evidence>